<feature type="region of interest" description="Disordered" evidence="1">
    <location>
        <begin position="1"/>
        <end position="63"/>
    </location>
</feature>
<name>A0A0B6YS09_9EUPU</name>
<feature type="compositionally biased region" description="Basic and acidic residues" evidence="1">
    <location>
        <begin position="31"/>
        <end position="42"/>
    </location>
</feature>
<evidence type="ECO:0000256" key="1">
    <source>
        <dbReference type="SAM" id="MobiDB-lite"/>
    </source>
</evidence>
<feature type="non-terminal residue" evidence="2">
    <location>
        <position position="63"/>
    </location>
</feature>
<dbReference type="EMBL" id="HACG01012052">
    <property type="protein sequence ID" value="CEK58917.1"/>
    <property type="molecule type" value="Transcribed_RNA"/>
</dbReference>
<organism evidence="2">
    <name type="scientific">Arion vulgaris</name>
    <dbReference type="NCBI Taxonomy" id="1028688"/>
    <lineage>
        <taxon>Eukaryota</taxon>
        <taxon>Metazoa</taxon>
        <taxon>Spiralia</taxon>
        <taxon>Lophotrochozoa</taxon>
        <taxon>Mollusca</taxon>
        <taxon>Gastropoda</taxon>
        <taxon>Heterobranchia</taxon>
        <taxon>Euthyneura</taxon>
        <taxon>Panpulmonata</taxon>
        <taxon>Eupulmonata</taxon>
        <taxon>Stylommatophora</taxon>
        <taxon>Helicina</taxon>
        <taxon>Arionoidea</taxon>
        <taxon>Arionidae</taxon>
        <taxon>Arion</taxon>
    </lineage>
</organism>
<proteinExistence type="predicted"/>
<dbReference type="AlphaFoldDB" id="A0A0B6YS09"/>
<evidence type="ECO:0000313" key="2">
    <source>
        <dbReference type="EMBL" id="CEK58917.1"/>
    </source>
</evidence>
<accession>A0A0B6YS09</accession>
<protein>
    <submittedName>
        <fullName evidence="2">Uncharacterized protein</fullName>
    </submittedName>
</protein>
<gene>
    <name evidence="2" type="primary">ORF34582</name>
</gene>
<feature type="compositionally biased region" description="Polar residues" evidence="1">
    <location>
        <begin position="1"/>
        <end position="10"/>
    </location>
</feature>
<feature type="compositionally biased region" description="Basic and acidic residues" evidence="1">
    <location>
        <begin position="52"/>
        <end position="63"/>
    </location>
</feature>
<reference evidence="2" key="1">
    <citation type="submission" date="2014-12" db="EMBL/GenBank/DDBJ databases">
        <title>Insight into the proteome of Arion vulgaris.</title>
        <authorList>
            <person name="Aradska J."/>
            <person name="Bulat T."/>
            <person name="Smidak R."/>
            <person name="Sarate P."/>
            <person name="Gangsoo J."/>
            <person name="Sialana F."/>
            <person name="Bilban M."/>
            <person name="Lubec G."/>
        </authorList>
    </citation>
    <scope>NUCLEOTIDE SEQUENCE</scope>
    <source>
        <tissue evidence="2">Skin</tissue>
    </source>
</reference>
<sequence length="63" mass="6851">MGSGASKKNSPQPPGNLGSPRRPQATANRQSESREVEVRAPVDGRPANMNSRNHETPRDSRTQ</sequence>